<comment type="caution">
    <text evidence="9">Lacks conserved residue(s) required for the propagation of feature annotation.</text>
</comment>
<evidence type="ECO:0000256" key="5">
    <source>
        <dbReference type="ARBA" id="ARBA00022842"/>
    </source>
</evidence>
<protein>
    <recommendedName>
        <fullName evidence="9">Magnesium transporter MgtE</fullName>
    </recommendedName>
</protein>
<feature type="domain" description="CBS" evidence="10">
    <location>
        <begin position="193"/>
        <end position="250"/>
    </location>
</feature>
<feature type="transmembrane region" description="Helical" evidence="9">
    <location>
        <begin position="350"/>
        <end position="371"/>
    </location>
</feature>
<dbReference type="InterPro" id="IPR006667">
    <property type="entry name" value="SLC41_membr_dom"/>
</dbReference>
<reference evidence="11 12" key="1">
    <citation type="submission" date="2020-08" db="EMBL/GenBank/DDBJ databases">
        <title>A Genomic Blueprint of the Chicken Gut Microbiome.</title>
        <authorList>
            <person name="Gilroy R."/>
            <person name="Ravi A."/>
            <person name="Getino M."/>
            <person name="Pursley I."/>
            <person name="Horton D.L."/>
            <person name="Alikhan N.-F."/>
            <person name="Baker D."/>
            <person name="Gharbi K."/>
            <person name="Hall N."/>
            <person name="Watson M."/>
            <person name="Adriaenssens E.M."/>
            <person name="Foster-Nyarko E."/>
            <person name="Jarju S."/>
            <person name="Secka A."/>
            <person name="Antonio M."/>
            <person name="Oren A."/>
            <person name="Chaudhuri R."/>
            <person name="La Ragione R.M."/>
            <person name="Hildebrand F."/>
            <person name="Pallen M.J."/>
        </authorList>
    </citation>
    <scope>NUCLEOTIDE SEQUENCE [LARGE SCALE GENOMIC DNA]</scope>
    <source>
        <strain evidence="11 12">Sa3CVN1</strain>
    </source>
</reference>
<keyword evidence="3 9" id="KW-0813">Transport</keyword>
<comment type="subunit">
    <text evidence="9">Homodimer.</text>
</comment>
<dbReference type="Gene3D" id="3.10.580.10">
    <property type="entry name" value="CBS-domain"/>
    <property type="match status" value="1"/>
</dbReference>
<dbReference type="RefSeq" id="WP_191769358.1">
    <property type="nucleotide sequence ID" value="NZ_JACSRA010000023.1"/>
</dbReference>
<keyword evidence="9" id="KW-0479">Metal-binding</keyword>
<keyword evidence="6 9" id="KW-1133">Transmembrane helix</keyword>
<accession>A0ABR8PW43</accession>
<dbReference type="Pfam" id="PF01769">
    <property type="entry name" value="MgtE"/>
    <property type="match status" value="1"/>
</dbReference>
<dbReference type="SUPFAM" id="SSF54631">
    <property type="entry name" value="CBS-domain pair"/>
    <property type="match status" value="1"/>
</dbReference>
<dbReference type="Gene3D" id="1.10.357.20">
    <property type="entry name" value="SLC41 divalent cation transporters, integral membrane domain"/>
    <property type="match status" value="1"/>
</dbReference>
<keyword evidence="12" id="KW-1185">Reference proteome</keyword>
<feature type="transmembrane region" description="Helical" evidence="9">
    <location>
        <begin position="377"/>
        <end position="403"/>
    </location>
</feature>
<evidence type="ECO:0000256" key="4">
    <source>
        <dbReference type="ARBA" id="ARBA00022692"/>
    </source>
</evidence>
<comment type="subcellular location">
    <subcellularLocation>
        <location evidence="9">Cell membrane</location>
        <topology evidence="9">Multi-pass membrane protein</topology>
    </subcellularLocation>
    <subcellularLocation>
        <location evidence="1">Membrane</location>
        <topology evidence="1">Multi-pass membrane protein</topology>
    </subcellularLocation>
</comment>
<evidence type="ECO:0000256" key="9">
    <source>
        <dbReference type="RuleBase" id="RU362011"/>
    </source>
</evidence>
<feature type="domain" description="CBS" evidence="10">
    <location>
        <begin position="130"/>
        <end position="191"/>
    </location>
</feature>
<keyword evidence="8" id="KW-0129">CBS domain</keyword>
<keyword evidence="7 9" id="KW-0472">Membrane</keyword>
<proteinExistence type="inferred from homology"/>
<evidence type="ECO:0000256" key="3">
    <source>
        <dbReference type="ARBA" id="ARBA00022448"/>
    </source>
</evidence>
<keyword evidence="4 9" id="KW-0812">Transmembrane</keyword>
<dbReference type="Pfam" id="PF03448">
    <property type="entry name" value="MgtE_N"/>
    <property type="match status" value="1"/>
</dbReference>
<dbReference type="InterPro" id="IPR000644">
    <property type="entry name" value="CBS_dom"/>
</dbReference>
<keyword evidence="5 9" id="KW-0460">Magnesium</keyword>
<dbReference type="Pfam" id="PF00571">
    <property type="entry name" value="CBS"/>
    <property type="match status" value="2"/>
</dbReference>
<evidence type="ECO:0000256" key="8">
    <source>
        <dbReference type="PROSITE-ProRule" id="PRU00703"/>
    </source>
</evidence>
<dbReference type="InterPro" id="IPR038076">
    <property type="entry name" value="MgtE_N_sf"/>
</dbReference>
<comment type="similarity">
    <text evidence="2 9">Belongs to the SLC41A transporter family.</text>
</comment>
<dbReference type="InterPro" id="IPR006669">
    <property type="entry name" value="MgtE_transporter"/>
</dbReference>
<dbReference type="SUPFAM" id="SSF158791">
    <property type="entry name" value="MgtE N-terminal domain-like"/>
    <property type="match status" value="1"/>
</dbReference>
<organism evidence="11 12">
    <name type="scientific">Clostridium cibarium</name>
    <dbReference type="NCBI Taxonomy" id="2762247"/>
    <lineage>
        <taxon>Bacteria</taxon>
        <taxon>Bacillati</taxon>
        <taxon>Bacillota</taxon>
        <taxon>Clostridia</taxon>
        <taxon>Eubacteriales</taxon>
        <taxon>Clostridiaceae</taxon>
        <taxon>Clostridium</taxon>
    </lineage>
</organism>
<dbReference type="Gene3D" id="1.25.60.10">
    <property type="entry name" value="MgtE N-terminal domain-like"/>
    <property type="match status" value="1"/>
</dbReference>
<dbReference type="Proteomes" id="UP000627781">
    <property type="component" value="Unassembled WGS sequence"/>
</dbReference>
<dbReference type="NCBIfam" id="TIGR00400">
    <property type="entry name" value="mgtE"/>
    <property type="match status" value="1"/>
</dbReference>
<name>A0ABR8PW43_9CLOT</name>
<dbReference type="InterPro" id="IPR046342">
    <property type="entry name" value="CBS_dom_sf"/>
</dbReference>
<evidence type="ECO:0000259" key="10">
    <source>
        <dbReference type="PROSITE" id="PS51371"/>
    </source>
</evidence>
<dbReference type="PANTHER" id="PTHR43773:SF1">
    <property type="entry name" value="MAGNESIUM TRANSPORTER MGTE"/>
    <property type="match status" value="1"/>
</dbReference>
<dbReference type="PROSITE" id="PS51371">
    <property type="entry name" value="CBS"/>
    <property type="match status" value="2"/>
</dbReference>
<evidence type="ECO:0000256" key="7">
    <source>
        <dbReference type="ARBA" id="ARBA00023136"/>
    </source>
</evidence>
<gene>
    <name evidence="11" type="primary">mgtE</name>
    <name evidence="11" type="ORF">H9661_13645</name>
</gene>
<evidence type="ECO:0000256" key="2">
    <source>
        <dbReference type="ARBA" id="ARBA00009749"/>
    </source>
</evidence>
<dbReference type="SMART" id="SM00924">
    <property type="entry name" value="MgtE_N"/>
    <property type="match status" value="1"/>
</dbReference>
<evidence type="ECO:0000313" key="11">
    <source>
        <dbReference type="EMBL" id="MBD7912402.1"/>
    </source>
</evidence>
<feature type="transmembrane region" description="Helical" evidence="9">
    <location>
        <begin position="415"/>
        <end position="441"/>
    </location>
</feature>
<dbReference type="InterPro" id="IPR006668">
    <property type="entry name" value="Mg_transptr_MgtE_intracell_dom"/>
</dbReference>
<sequence length="442" mass="49543">MKEELLKVLLDGKNEEINEIIEDVHPADILDIIHENENEIYNILNRLPDWMIAHIIEEEDDEEKYEILKVFSENKQRKIIEEMSSDELTDLVGTLDEEESMHIFEKMNAEDRKDVSKLLTYEKDTAGGIMATEFISIRENKTVKDTLKYLQKVAPEAESAYYLYVTDKNEILKGVLSLRDLVSSDFETKISDITNTNVISVKYDIDQEEVANKFEKYGFLTMPVIDEKNKLLGIVTADDIIEIIKEESTEDIHRLGGVDREEKIDGSLKNSINSRLPWLFVNLLTAILAAAVVGMFEGTISQVVTLATFMPIVTGMGGNAGTQSLTIVVRGIALGELTGENAKRIFIKELFVGIFTGIALGAVIALLGYFWERNVVFGIVIGIAMILNMAFATMSGFLIPVILKKLKIDPALASAIFVTTVTDVLGFFFFLGLATIFIQYLI</sequence>
<evidence type="ECO:0000313" key="12">
    <source>
        <dbReference type="Proteomes" id="UP000627781"/>
    </source>
</evidence>
<dbReference type="SUPFAM" id="SSF161093">
    <property type="entry name" value="MgtE membrane domain-like"/>
    <property type="match status" value="1"/>
</dbReference>
<dbReference type="InterPro" id="IPR036739">
    <property type="entry name" value="SLC41_membr_dom_sf"/>
</dbReference>
<comment type="caution">
    <text evidence="11">The sequence shown here is derived from an EMBL/GenBank/DDBJ whole genome shotgun (WGS) entry which is preliminary data.</text>
</comment>
<dbReference type="PANTHER" id="PTHR43773">
    <property type="entry name" value="MAGNESIUM TRANSPORTER MGTE"/>
    <property type="match status" value="1"/>
</dbReference>
<comment type="function">
    <text evidence="9">Acts as a magnesium transporter.</text>
</comment>
<keyword evidence="9" id="KW-1003">Cell membrane</keyword>
<dbReference type="EMBL" id="JACSRA010000023">
    <property type="protein sequence ID" value="MBD7912402.1"/>
    <property type="molecule type" value="Genomic_DNA"/>
</dbReference>
<dbReference type="SMART" id="SM00116">
    <property type="entry name" value="CBS"/>
    <property type="match status" value="2"/>
</dbReference>
<feature type="transmembrane region" description="Helical" evidence="9">
    <location>
        <begin position="276"/>
        <end position="296"/>
    </location>
</feature>
<dbReference type="CDD" id="cd04606">
    <property type="entry name" value="CBS_pair_Mg_transporter"/>
    <property type="match status" value="1"/>
</dbReference>
<evidence type="ECO:0000256" key="6">
    <source>
        <dbReference type="ARBA" id="ARBA00022989"/>
    </source>
</evidence>
<evidence type="ECO:0000256" key="1">
    <source>
        <dbReference type="ARBA" id="ARBA00004141"/>
    </source>
</evidence>